<comment type="caution">
    <text evidence="1">The sequence shown here is derived from an EMBL/GenBank/DDBJ whole genome shotgun (WGS) entry which is preliminary data.</text>
</comment>
<gene>
    <name evidence="1" type="ORF">JG688_00014934</name>
</gene>
<proteinExistence type="predicted"/>
<name>A0A8J5IF52_9STRA</name>
<sequence length="55" mass="6313">MRCKPQCANQERRQAVFEVRAAGEVTEELAAKYGIHRATLWRWAKVEEAEGDEHG</sequence>
<evidence type="ECO:0000313" key="2">
    <source>
        <dbReference type="Proteomes" id="UP000709295"/>
    </source>
</evidence>
<organism evidence="1 2">
    <name type="scientific">Phytophthora aleatoria</name>
    <dbReference type="NCBI Taxonomy" id="2496075"/>
    <lineage>
        <taxon>Eukaryota</taxon>
        <taxon>Sar</taxon>
        <taxon>Stramenopiles</taxon>
        <taxon>Oomycota</taxon>
        <taxon>Peronosporomycetes</taxon>
        <taxon>Peronosporales</taxon>
        <taxon>Peronosporaceae</taxon>
        <taxon>Phytophthora</taxon>
    </lineage>
</organism>
<dbReference type="AlphaFoldDB" id="A0A8J5IF52"/>
<keyword evidence="2" id="KW-1185">Reference proteome</keyword>
<evidence type="ECO:0000313" key="1">
    <source>
        <dbReference type="EMBL" id="KAG6948807.1"/>
    </source>
</evidence>
<dbReference type="EMBL" id="JAENGY010001506">
    <property type="protein sequence ID" value="KAG6948807.1"/>
    <property type="molecule type" value="Genomic_DNA"/>
</dbReference>
<reference evidence="1" key="1">
    <citation type="submission" date="2021-01" db="EMBL/GenBank/DDBJ databases">
        <title>Phytophthora aleatoria, a newly-described species from Pinus radiata is distinct from Phytophthora cactorum isolates based on comparative genomics.</title>
        <authorList>
            <person name="Mcdougal R."/>
            <person name="Panda P."/>
            <person name="Williams N."/>
            <person name="Studholme D.J."/>
        </authorList>
    </citation>
    <scope>NUCLEOTIDE SEQUENCE</scope>
    <source>
        <strain evidence="1">NZFS 4037</strain>
    </source>
</reference>
<protein>
    <submittedName>
        <fullName evidence="1">Uncharacterized protein</fullName>
    </submittedName>
</protein>
<accession>A0A8J5IF52</accession>
<dbReference type="Proteomes" id="UP000709295">
    <property type="component" value="Unassembled WGS sequence"/>
</dbReference>